<evidence type="ECO:0000313" key="3">
    <source>
        <dbReference type="Proteomes" id="UP000287033"/>
    </source>
</evidence>
<feature type="compositionally biased region" description="Basic residues" evidence="1">
    <location>
        <begin position="24"/>
        <end position="33"/>
    </location>
</feature>
<dbReference type="EMBL" id="BEZZ01000101">
    <property type="protein sequence ID" value="GCC25874.1"/>
    <property type="molecule type" value="Genomic_DNA"/>
</dbReference>
<feature type="compositionally biased region" description="Polar residues" evidence="1">
    <location>
        <begin position="46"/>
        <end position="57"/>
    </location>
</feature>
<comment type="caution">
    <text evidence="2">The sequence shown here is derived from an EMBL/GenBank/DDBJ whole genome shotgun (WGS) entry which is preliminary data.</text>
</comment>
<evidence type="ECO:0000313" key="2">
    <source>
        <dbReference type="EMBL" id="GCC25874.1"/>
    </source>
</evidence>
<dbReference type="AlphaFoldDB" id="A0A401S653"/>
<sequence>MGRAGDADFAHAHARLEARARPLTGRRRVRLTPKKNIALAAGGNAGTEQKLGSPSLSTDKELSTEEDHSPGSALQVRQGEKSAPVHKRSFGRPQLKWTWQI</sequence>
<name>A0A401S653_CHIPU</name>
<accession>A0A401S653</accession>
<dbReference type="Proteomes" id="UP000287033">
    <property type="component" value="Unassembled WGS sequence"/>
</dbReference>
<feature type="compositionally biased region" description="Basic and acidic residues" evidence="1">
    <location>
        <begin position="58"/>
        <end position="69"/>
    </location>
</feature>
<proteinExistence type="predicted"/>
<keyword evidence="3" id="KW-1185">Reference proteome</keyword>
<feature type="region of interest" description="Disordered" evidence="1">
    <location>
        <begin position="19"/>
        <end position="91"/>
    </location>
</feature>
<organism evidence="2 3">
    <name type="scientific">Chiloscyllium punctatum</name>
    <name type="common">Brownbanded bambooshark</name>
    <name type="synonym">Hemiscyllium punctatum</name>
    <dbReference type="NCBI Taxonomy" id="137246"/>
    <lineage>
        <taxon>Eukaryota</taxon>
        <taxon>Metazoa</taxon>
        <taxon>Chordata</taxon>
        <taxon>Craniata</taxon>
        <taxon>Vertebrata</taxon>
        <taxon>Chondrichthyes</taxon>
        <taxon>Elasmobranchii</taxon>
        <taxon>Galeomorphii</taxon>
        <taxon>Galeoidea</taxon>
        <taxon>Orectolobiformes</taxon>
        <taxon>Hemiscylliidae</taxon>
        <taxon>Chiloscyllium</taxon>
    </lineage>
</organism>
<evidence type="ECO:0000256" key="1">
    <source>
        <dbReference type="SAM" id="MobiDB-lite"/>
    </source>
</evidence>
<reference evidence="2 3" key="1">
    <citation type="journal article" date="2018" name="Nat. Ecol. Evol.">
        <title>Shark genomes provide insights into elasmobranch evolution and the origin of vertebrates.</title>
        <authorList>
            <person name="Hara Y"/>
            <person name="Yamaguchi K"/>
            <person name="Onimaru K"/>
            <person name="Kadota M"/>
            <person name="Koyanagi M"/>
            <person name="Keeley SD"/>
            <person name="Tatsumi K"/>
            <person name="Tanaka K"/>
            <person name="Motone F"/>
            <person name="Kageyama Y"/>
            <person name="Nozu R"/>
            <person name="Adachi N"/>
            <person name="Nishimura O"/>
            <person name="Nakagawa R"/>
            <person name="Tanegashima C"/>
            <person name="Kiyatake I"/>
            <person name="Matsumoto R"/>
            <person name="Murakumo K"/>
            <person name="Nishida K"/>
            <person name="Terakita A"/>
            <person name="Kuratani S"/>
            <person name="Sato K"/>
            <person name="Hyodo S Kuraku.S."/>
        </authorList>
    </citation>
    <scope>NUCLEOTIDE SEQUENCE [LARGE SCALE GENOMIC DNA]</scope>
</reference>
<gene>
    <name evidence="2" type="ORF">chiPu_0004286</name>
</gene>
<protein>
    <submittedName>
        <fullName evidence="2">Uncharacterized protein</fullName>
    </submittedName>
</protein>